<dbReference type="AlphaFoldDB" id="A0A3N0Y5W0"/>
<accession>A0A3N0Y5W0</accession>
<evidence type="ECO:0000313" key="3">
    <source>
        <dbReference type="EMBL" id="ROL41484.1"/>
    </source>
</evidence>
<dbReference type="EMBL" id="RJVU01051648">
    <property type="protein sequence ID" value="ROL41484.1"/>
    <property type="molecule type" value="Genomic_DNA"/>
</dbReference>
<feature type="compositionally biased region" description="Basic and acidic residues" evidence="1">
    <location>
        <begin position="1"/>
        <end position="11"/>
    </location>
</feature>
<feature type="compositionally biased region" description="Polar residues" evidence="1">
    <location>
        <begin position="19"/>
        <end position="35"/>
    </location>
</feature>
<dbReference type="Proteomes" id="UP000281406">
    <property type="component" value="Unassembled WGS sequence"/>
</dbReference>
<protein>
    <submittedName>
        <fullName evidence="3">Speriolin-like protein</fullName>
    </submittedName>
</protein>
<keyword evidence="4" id="KW-1185">Reference proteome</keyword>
<dbReference type="InterPro" id="IPR029384">
    <property type="entry name" value="Speriolin_C"/>
</dbReference>
<evidence type="ECO:0000259" key="2">
    <source>
        <dbReference type="Pfam" id="PF15059"/>
    </source>
</evidence>
<dbReference type="InterPro" id="IPR026715">
    <property type="entry name" value="SPATC1"/>
</dbReference>
<dbReference type="PANTHER" id="PTHR22192:SF17">
    <property type="entry name" value="SPERIOLIN-LIKE PROTEIN"/>
    <property type="match status" value="1"/>
</dbReference>
<proteinExistence type="predicted"/>
<dbReference type="PANTHER" id="PTHR22192">
    <property type="entry name" value="SPERIOLIN"/>
    <property type="match status" value="1"/>
</dbReference>
<organism evidence="3 4">
    <name type="scientific">Anabarilius grahami</name>
    <name type="common">Kanglang fish</name>
    <name type="synonym">Barilius grahami</name>
    <dbReference type="NCBI Taxonomy" id="495550"/>
    <lineage>
        <taxon>Eukaryota</taxon>
        <taxon>Metazoa</taxon>
        <taxon>Chordata</taxon>
        <taxon>Craniata</taxon>
        <taxon>Vertebrata</taxon>
        <taxon>Euteleostomi</taxon>
        <taxon>Actinopterygii</taxon>
        <taxon>Neopterygii</taxon>
        <taxon>Teleostei</taxon>
        <taxon>Ostariophysi</taxon>
        <taxon>Cypriniformes</taxon>
        <taxon>Xenocyprididae</taxon>
        <taxon>Xenocypridinae</taxon>
        <taxon>Xenocypridinae incertae sedis</taxon>
        <taxon>Anabarilius</taxon>
    </lineage>
</organism>
<dbReference type="Pfam" id="PF15059">
    <property type="entry name" value="Speriolin_C"/>
    <property type="match status" value="1"/>
</dbReference>
<feature type="domain" description="Speriolin C-terminal" evidence="2">
    <location>
        <begin position="100"/>
        <end position="244"/>
    </location>
</feature>
<feature type="region of interest" description="Disordered" evidence="1">
    <location>
        <begin position="1"/>
        <end position="35"/>
    </location>
</feature>
<name>A0A3N0Y5W0_ANAGA</name>
<evidence type="ECO:0000313" key="4">
    <source>
        <dbReference type="Proteomes" id="UP000281406"/>
    </source>
</evidence>
<dbReference type="OrthoDB" id="6114770at2759"/>
<dbReference type="GO" id="GO:0005813">
    <property type="term" value="C:centrosome"/>
    <property type="evidence" value="ECO:0007669"/>
    <property type="project" value="TreeGrafter"/>
</dbReference>
<sequence>MDAEKRWHEMDHLDEENADLQSEPNRFTSTDGLITHTGSRSNIEWSTTVDEGRFSDELLKRAHKTSSPLNLLHTDASAVNHEELPSCSLTHHTLRDHSRLLGEIAFQLDRRILSHVFQEQSRLYGFTVQNIRDKIEQVSIHPLTGTVDEAYKFQLLERHTEITDRLHSLGYNMSLHPAFSEFIVNTYGILKETPGAREPAYTNPEFLRRVIFETAPSRLLKDLLLLLSCLCFMARLDGRSLFLW</sequence>
<comment type="caution">
    <text evidence="3">The sequence shown here is derived from an EMBL/GenBank/DDBJ whole genome shotgun (WGS) entry which is preliminary data.</text>
</comment>
<reference evidence="3 4" key="1">
    <citation type="submission" date="2018-10" db="EMBL/GenBank/DDBJ databases">
        <title>Genome assembly for a Yunnan-Guizhou Plateau 3E fish, Anabarilius grahami (Regan), and its evolutionary and genetic applications.</title>
        <authorList>
            <person name="Jiang W."/>
        </authorList>
    </citation>
    <scope>NUCLEOTIDE SEQUENCE [LARGE SCALE GENOMIC DNA]</scope>
    <source>
        <strain evidence="3">AG-KIZ</strain>
        <tissue evidence="3">Muscle</tissue>
    </source>
</reference>
<gene>
    <name evidence="3" type="ORF">DPX16_6882</name>
</gene>
<evidence type="ECO:0000256" key="1">
    <source>
        <dbReference type="SAM" id="MobiDB-lite"/>
    </source>
</evidence>